<name>A0A414B857_9FIRM</name>
<proteinExistence type="predicted"/>
<sequence>MRDPCEICMERERCAGGQPCKKKTAYGRYKEKCKEVAEHTKRVMQRTKERMNNESRTQNIT</sequence>
<reference evidence="1 2" key="1">
    <citation type="submission" date="2018-08" db="EMBL/GenBank/DDBJ databases">
        <title>A genome reference for cultivated species of the human gut microbiota.</title>
        <authorList>
            <person name="Zou Y."/>
            <person name="Xue W."/>
            <person name="Luo G."/>
        </authorList>
    </citation>
    <scope>NUCLEOTIDE SEQUENCE [LARGE SCALE GENOMIC DNA]</scope>
    <source>
        <strain evidence="1 2">AM34-3LB</strain>
    </source>
</reference>
<evidence type="ECO:0000313" key="2">
    <source>
        <dbReference type="Proteomes" id="UP000284621"/>
    </source>
</evidence>
<accession>A0A414B857</accession>
<keyword evidence="2" id="KW-1185">Reference proteome</keyword>
<organism evidence="1 2">
    <name type="scientific">Anaerobutyricum hallii</name>
    <dbReference type="NCBI Taxonomy" id="39488"/>
    <lineage>
        <taxon>Bacteria</taxon>
        <taxon>Bacillati</taxon>
        <taxon>Bacillota</taxon>
        <taxon>Clostridia</taxon>
        <taxon>Lachnospirales</taxon>
        <taxon>Lachnospiraceae</taxon>
        <taxon>Anaerobutyricum</taxon>
    </lineage>
</organism>
<evidence type="ECO:0000313" key="1">
    <source>
        <dbReference type="EMBL" id="RHC66973.1"/>
    </source>
</evidence>
<comment type="caution">
    <text evidence="1">The sequence shown here is derived from an EMBL/GenBank/DDBJ whole genome shotgun (WGS) entry which is preliminary data.</text>
</comment>
<protein>
    <submittedName>
        <fullName evidence="1">Uncharacterized protein</fullName>
    </submittedName>
</protein>
<dbReference type="RefSeq" id="WP_118380628.1">
    <property type="nucleotide sequence ID" value="NZ_CABJFJ010000003.1"/>
</dbReference>
<dbReference type="AlphaFoldDB" id="A0A414B857"/>
<gene>
    <name evidence="1" type="ORF">DW833_03805</name>
</gene>
<dbReference type="Proteomes" id="UP000284621">
    <property type="component" value="Unassembled WGS sequence"/>
</dbReference>
<dbReference type="EMBL" id="QSID01000003">
    <property type="protein sequence ID" value="RHC66973.1"/>
    <property type="molecule type" value="Genomic_DNA"/>
</dbReference>